<organism evidence="1 2">
    <name type="scientific">Trema orientale</name>
    <name type="common">Charcoal tree</name>
    <name type="synonym">Celtis orientalis</name>
    <dbReference type="NCBI Taxonomy" id="63057"/>
    <lineage>
        <taxon>Eukaryota</taxon>
        <taxon>Viridiplantae</taxon>
        <taxon>Streptophyta</taxon>
        <taxon>Embryophyta</taxon>
        <taxon>Tracheophyta</taxon>
        <taxon>Spermatophyta</taxon>
        <taxon>Magnoliopsida</taxon>
        <taxon>eudicotyledons</taxon>
        <taxon>Gunneridae</taxon>
        <taxon>Pentapetalae</taxon>
        <taxon>rosids</taxon>
        <taxon>fabids</taxon>
        <taxon>Rosales</taxon>
        <taxon>Cannabaceae</taxon>
        <taxon>Trema</taxon>
    </lineage>
</organism>
<evidence type="ECO:0000313" key="2">
    <source>
        <dbReference type="Proteomes" id="UP000237000"/>
    </source>
</evidence>
<dbReference type="InParanoid" id="A0A2P5AL50"/>
<dbReference type="EMBL" id="JXTC01000797">
    <property type="protein sequence ID" value="PON37252.1"/>
    <property type="molecule type" value="Genomic_DNA"/>
</dbReference>
<gene>
    <name evidence="1" type="ORF">TorRG33x02_347840</name>
</gene>
<keyword evidence="2" id="KW-1185">Reference proteome</keyword>
<proteinExistence type="predicted"/>
<sequence length="177" mass="21031">MPGLRWNVPKFRQAYLERDVQLILKFLYLFATPEIESPIVDLRYGVFVPDHYLRWWLTGIWIEMDSYLTIDHWAILVLLKGLTGLGYQFLWCVRTCFRGFLEYIGLILHIFTRWSTLLSKASVCFSRDQYSQLLICYSGMSACSEGLHWHKLLWCLVLLSKATFYFRERIKDELEGV</sequence>
<accession>A0A2P5AL50</accession>
<name>A0A2P5AL50_TREOI</name>
<protein>
    <submittedName>
        <fullName evidence="1">Uncharacterized protein</fullName>
    </submittedName>
</protein>
<comment type="caution">
    <text evidence="1">The sequence shown here is derived from an EMBL/GenBank/DDBJ whole genome shotgun (WGS) entry which is preliminary data.</text>
</comment>
<evidence type="ECO:0000313" key="1">
    <source>
        <dbReference type="EMBL" id="PON37252.1"/>
    </source>
</evidence>
<dbReference type="AlphaFoldDB" id="A0A2P5AL50"/>
<reference evidence="2" key="1">
    <citation type="submission" date="2016-06" db="EMBL/GenBank/DDBJ databases">
        <title>Parallel loss of symbiosis genes in relatives of nitrogen-fixing non-legume Parasponia.</title>
        <authorList>
            <person name="Van Velzen R."/>
            <person name="Holmer R."/>
            <person name="Bu F."/>
            <person name="Rutten L."/>
            <person name="Van Zeijl A."/>
            <person name="Liu W."/>
            <person name="Santuari L."/>
            <person name="Cao Q."/>
            <person name="Sharma T."/>
            <person name="Shen D."/>
            <person name="Roswanjaya Y."/>
            <person name="Wardhani T."/>
            <person name="Kalhor M.S."/>
            <person name="Jansen J."/>
            <person name="Van den Hoogen J."/>
            <person name="Gungor B."/>
            <person name="Hartog M."/>
            <person name="Hontelez J."/>
            <person name="Verver J."/>
            <person name="Yang W.-C."/>
            <person name="Schijlen E."/>
            <person name="Repin R."/>
            <person name="Schilthuizen M."/>
            <person name="Schranz E."/>
            <person name="Heidstra R."/>
            <person name="Miyata K."/>
            <person name="Fedorova E."/>
            <person name="Kohlen W."/>
            <person name="Bisseling T."/>
            <person name="Smit S."/>
            <person name="Geurts R."/>
        </authorList>
    </citation>
    <scope>NUCLEOTIDE SEQUENCE [LARGE SCALE GENOMIC DNA]</scope>
    <source>
        <strain evidence="2">cv. RG33-2</strain>
    </source>
</reference>
<dbReference type="Proteomes" id="UP000237000">
    <property type="component" value="Unassembled WGS sequence"/>
</dbReference>